<organism evidence="1 2">
    <name type="scientific">Saguinus oedipus</name>
    <name type="common">Cotton-top tamarin</name>
    <name type="synonym">Oedipomidas oedipus</name>
    <dbReference type="NCBI Taxonomy" id="9490"/>
    <lineage>
        <taxon>Eukaryota</taxon>
        <taxon>Metazoa</taxon>
        <taxon>Chordata</taxon>
        <taxon>Craniata</taxon>
        <taxon>Vertebrata</taxon>
        <taxon>Euteleostomi</taxon>
        <taxon>Mammalia</taxon>
        <taxon>Eutheria</taxon>
        <taxon>Euarchontoglires</taxon>
        <taxon>Primates</taxon>
        <taxon>Haplorrhini</taxon>
        <taxon>Platyrrhini</taxon>
        <taxon>Cebidae</taxon>
        <taxon>Callitrichinae</taxon>
        <taxon>Saguinus</taxon>
    </lineage>
</organism>
<dbReference type="EMBL" id="JASSZA010000020">
    <property type="protein sequence ID" value="KAK2086543.1"/>
    <property type="molecule type" value="Genomic_DNA"/>
</dbReference>
<accession>A0ABQ9TQ73</accession>
<protein>
    <submittedName>
        <fullName evidence="1">Uncharacterized protein</fullName>
    </submittedName>
</protein>
<reference evidence="1 2" key="1">
    <citation type="submission" date="2023-05" db="EMBL/GenBank/DDBJ databases">
        <title>B98-5 Cell Line De Novo Hybrid Assembly: An Optical Mapping Approach.</title>
        <authorList>
            <person name="Kananen K."/>
            <person name="Auerbach J.A."/>
            <person name="Kautto E."/>
            <person name="Blachly J.S."/>
        </authorList>
    </citation>
    <scope>NUCLEOTIDE SEQUENCE [LARGE SCALE GENOMIC DNA]</scope>
    <source>
        <strain evidence="1">B95-8</strain>
        <tissue evidence="1">Cell line</tissue>
    </source>
</reference>
<dbReference type="Proteomes" id="UP001266305">
    <property type="component" value="Unassembled WGS sequence"/>
</dbReference>
<name>A0ABQ9TQ73_SAGOE</name>
<sequence length="91" mass="9931">MRAKAQADRGGWSIGLDLVLFLNDRATDYAVLEIKRQEDWGTADWRGSLSLSPEREAPASLRHTRGDDLCAEPGPGALSRRCAVAGCKLAY</sequence>
<evidence type="ECO:0000313" key="2">
    <source>
        <dbReference type="Proteomes" id="UP001266305"/>
    </source>
</evidence>
<feature type="non-terminal residue" evidence="1">
    <location>
        <position position="91"/>
    </location>
</feature>
<evidence type="ECO:0000313" key="1">
    <source>
        <dbReference type="EMBL" id="KAK2086543.1"/>
    </source>
</evidence>
<comment type="caution">
    <text evidence="1">The sequence shown here is derived from an EMBL/GenBank/DDBJ whole genome shotgun (WGS) entry which is preliminary data.</text>
</comment>
<keyword evidence="2" id="KW-1185">Reference proteome</keyword>
<gene>
    <name evidence="1" type="ORF">P7K49_035968</name>
</gene>
<proteinExistence type="predicted"/>